<dbReference type="RefSeq" id="WP_145068982.1">
    <property type="nucleotide sequence ID" value="NZ_CP036287.1"/>
</dbReference>
<feature type="compositionally biased region" description="Low complexity" evidence="1">
    <location>
        <begin position="138"/>
        <end position="158"/>
    </location>
</feature>
<evidence type="ECO:0000256" key="1">
    <source>
        <dbReference type="SAM" id="MobiDB-lite"/>
    </source>
</evidence>
<dbReference type="GO" id="GO:0050897">
    <property type="term" value="F:cobalt ion binding"/>
    <property type="evidence" value="ECO:0007669"/>
    <property type="project" value="TreeGrafter"/>
</dbReference>
<evidence type="ECO:0000313" key="4">
    <source>
        <dbReference type="Proteomes" id="UP000316921"/>
    </source>
</evidence>
<feature type="compositionally biased region" description="Basic residues" evidence="1">
    <location>
        <begin position="166"/>
        <end position="175"/>
    </location>
</feature>
<reference evidence="3 4" key="1">
    <citation type="submission" date="2019-02" db="EMBL/GenBank/DDBJ databases">
        <title>Deep-cultivation of Planctomycetes and their phenomic and genomic characterization uncovers novel biology.</title>
        <authorList>
            <person name="Wiegand S."/>
            <person name="Jogler M."/>
            <person name="Boedeker C."/>
            <person name="Pinto D."/>
            <person name="Vollmers J."/>
            <person name="Rivas-Marin E."/>
            <person name="Kohn T."/>
            <person name="Peeters S.H."/>
            <person name="Heuer A."/>
            <person name="Rast P."/>
            <person name="Oberbeckmann S."/>
            <person name="Bunk B."/>
            <person name="Jeske O."/>
            <person name="Meyerdierks A."/>
            <person name="Storesund J.E."/>
            <person name="Kallscheuer N."/>
            <person name="Luecker S."/>
            <person name="Lage O.M."/>
            <person name="Pohl T."/>
            <person name="Merkel B.J."/>
            <person name="Hornburger P."/>
            <person name="Mueller R.-W."/>
            <person name="Bruemmer F."/>
            <person name="Labrenz M."/>
            <person name="Spormann A.M."/>
            <person name="Op den Camp H."/>
            <person name="Overmann J."/>
            <person name="Amann R."/>
            <person name="Jetten M.S.M."/>
            <person name="Mascher T."/>
            <person name="Medema M.H."/>
            <person name="Devos D.P."/>
            <person name="Kaster A.-K."/>
            <person name="Ovreas L."/>
            <person name="Rohde M."/>
            <person name="Galperin M.Y."/>
            <person name="Jogler C."/>
        </authorList>
    </citation>
    <scope>NUCLEOTIDE SEQUENCE [LARGE SCALE GENOMIC DNA]</scope>
    <source>
        <strain evidence="3 4">Pla133</strain>
    </source>
</reference>
<dbReference type="KEGG" id="pbap:Pla133_43720"/>
<feature type="region of interest" description="Disordered" evidence="1">
    <location>
        <begin position="120"/>
        <end position="182"/>
    </location>
</feature>
<dbReference type="Proteomes" id="UP000316921">
    <property type="component" value="Chromosome"/>
</dbReference>
<dbReference type="EMBL" id="CP036287">
    <property type="protein sequence ID" value="QDU69253.1"/>
    <property type="molecule type" value="Genomic_DNA"/>
</dbReference>
<dbReference type="InterPro" id="IPR001943">
    <property type="entry name" value="UVR_dom"/>
</dbReference>
<protein>
    <submittedName>
        <fullName evidence="3">UvrB/uvrC motif protein</fullName>
    </submittedName>
</protein>
<sequence length="272" mass="29133">MKCHVCKTNDAHVHVIDVKGPDESSDSGYVFEERDVCDECAARMDLPSVPTEPIISQEVLNLLHSAKRPQGWSGLTCPHCGMTLQEFRSKGRLGCPHDYEVFREHLDPLLQRIHNADHHVGRIPGGEAAPPVDEPETAESSAAESSAAESSAAESGTAGPVGGKPAKPKGRKPAGKPKIDVADPEIDAAELAAALEEAGEGELAERYRSAELRPSPELTEAMLRRQALKAQLQTAVGAEDYERAAVLRDSLTNLADEIRTIVRSVAEPPTGA</sequence>
<dbReference type="GO" id="GO:1990169">
    <property type="term" value="P:stress response to copper ion"/>
    <property type="evidence" value="ECO:0007669"/>
    <property type="project" value="TreeGrafter"/>
</dbReference>
<keyword evidence="4" id="KW-1185">Reference proteome</keyword>
<dbReference type="InterPro" id="IPR025542">
    <property type="entry name" value="YacH"/>
</dbReference>
<evidence type="ECO:0000259" key="2">
    <source>
        <dbReference type="Pfam" id="PF02151"/>
    </source>
</evidence>
<dbReference type="GO" id="GO:1990170">
    <property type="term" value="P:stress response to cadmium ion"/>
    <property type="evidence" value="ECO:0007669"/>
    <property type="project" value="TreeGrafter"/>
</dbReference>
<evidence type="ECO:0000313" key="3">
    <source>
        <dbReference type="EMBL" id="QDU69253.1"/>
    </source>
</evidence>
<dbReference type="GO" id="GO:0046870">
    <property type="term" value="F:cadmium ion binding"/>
    <property type="evidence" value="ECO:0007669"/>
    <property type="project" value="TreeGrafter"/>
</dbReference>
<dbReference type="PANTHER" id="PTHR38430">
    <property type="entry name" value="PROTEIN-ARGININE KINASE ACTIVATOR PROTEIN"/>
    <property type="match status" value="1"/>
</dbReference>
<dbReference type="Pfam" id="PF02151">
    <property type="entry name" value="UVR"/>
    <property type="match status" value="1"/>
</dbReference>
<dbReference type="GO" id="GO:0008270">
    <property type="term" value="F:zinc ion binding"/>
    <property type="evidence" value="ECO:0007669"/>
    <property type="project" value="TreeGrafter"/>
</dbReference>
<name>A0A518BQJ8_9BACT</name>
<gene>
    <name evidence="3" type="ORF">Pla133_43720</name>
</gene>
<feature type="domain" description="UVR" evidence="2">
    <location>
        <begin position="227"/>
        <end position="254"/>
    </location>
</feature>
<dbReference type="PANTHER" id="PTHR38430:SF1">
    <property type="entry name" value="PROTEIN-ARGININE KINASE ACTIVATOR PROTEIN"/>
    <property type="match status" value="1"/>
</dbReference>
<organism evidence="3 4">
    <name type="scientific">Engelhardtia mirabilis</name>
    <dbReference type="NCBI Taxonomy" id="2528011"/>
    <lineage>
        <taxon>Bacteria</taxon>
        <taxon>Pseudomonadati</taxon>
        <taxon>Planctomycetota</taxon>
        <taxon>Planctomycetia</taxon>
        <taxon>Planctomycetia incertae sedis</taxon>
        <taxon>Engelhardtia</taxon>
    </lineage>
</organism>
<dbReference type="AlphaFoldDB" id="A0A518BQJ8"/>
<proteinExistence type="predicted"/>
<accession>A0A518BQJ8</accession>
<dbReference type="GO" id="GO:0005507">
    <property type="term" value="F:copper ion binding"/>
    <property type="evidence" value="ECO:0007669"/>
    <property type="project" value="TreeGrafter"/>
</dbReference>